<evidence type="ECO:0000256" key="6">
    <source>
        <dbReference type="SAM" id="MobiDB-lite"/>
    </source>
</evidence>
<evidence type="ECO:0000256" key="4">
    <source>
        <dbReference type="ARBA" id="ARBA00023136"/>
    </source>
</evidence>
<dbReference type="Pfam" id="PF00226">
    <property type="entry name" value="DnaJ"/>
    <property type="match status" value="1"/>
</dbReference>
<evidence type="ECO:0000256" key="7">
    <source>
        <dbReference type="SAM" id="SignalP"/>
    </source>
</evidence>
<proteinExistence type="predicted"/>
<dbReference type="SUPFAM" id="SSF46565">
    <property type="entry name" value="Chaperone J-domain"/>
    <property type="match status" value="1"/>
</dbReference>
<evidence type="ECO:0000313" key="10">
    <source>
        <dbReference type="Proteomes" id="UP000217199"/>
    </source>
</evidence>
<gene>
    <name evidence="9" type="ORF">PNOK_0346400</name>
</gene>
<feature type="region of interest" description="Disordered" evidence="6">
    <location>
        <begin position="254"/>
        <end position="356"/>
    </location>
</feature>
<evidence type="ECO:0000256" key="2">
    <source>
        <dbReference type="ARBA" id="ARBA00022729"/>
    </source>
</evidence>
<dbReference type="SMART" id="SM00271">
    <property type="entry name" value="DnaJ"/>
    <property type="match status" value="1"/>
</dbReference>
<keyword evidence="1" id="KW-0812">Transmembrane</keyword>
<name>A0A286UMK1_9AGAM</name>
<evidence type="ECO:0000256" key="3">
    <source>
        <dbReference type="ARBA" id="ARBA00022989"/>
    </source>
</evidence>
<dbReference type="InterPro" id="IPR052606">
    <property type="entry name" value="DnaJ_domain_protein"/>
</dbReference>
<dbReference type="PANTHER" id="PTHR44653">
    <property type="entry name" value="DNAJ HOMOLOG SUBFAMILY C MEMBER 1"/>
    <property type="match status" value="1"/>
</dbReference>
<accession>A0A286UMK1</accession>
<evidence type="ECO:0000313" key="9">
    <source>
        <dbReference type="EMBL" id="PAV20837.1"/>
    </source>
</evidence>
<reference evidence="9 10" key="1">
    <citation type="journal article" date="2017" name="Mol. Ecol.">
        <title>Comparative and population genomic landscape of Phellinus noxius: A hypervariable fungus causing root rot in trees.</title>
        <authorList>
            <person name="Chung C.L."/>
            <person name="Lee T.J."/>
            <person name="Akiba M."/>
            <person name="Lee H.H."/>
            <person name="Kuo T.H."/>
            <person name="Liu D."/>
            <person name="Ke H.M."/>
            <person name="Yokoi T."/>
            <person name="Roa M.B."/>
            <person name="Lu M.J."/>
            <person name="Chang Y.Y."/>
            <person name="Ann P.J."/>
            <person name="Tsai J.N."/>
            <person name="Chen C.Y."/>
            <person name="Tzean S.S."/>
            <person name="Ota Y."/>
            <person name="Hattori T."/>
            <person name="Sahashi N."/>
            <person name="Liou R.F."/>
            <person name="Kikuchi T."/>
            <person name="Tsai I.J."/>
        </authorList>
    </citation>
    <scope>NUCLEOTIDE SEQUENCE [LARGE SCALE GENOMIC DNA]</scope>
    <source>
        <strain evidence="9 10">FFPRI411160</strain>
    </source>
</reference>
<evidence type="ECO:0000256" key="5">
    <source>
        <dbReference type="ARBA" id="ARBA00037847"/>
    </source>
</evidence>
<dbReference type="PRINTS" id="PR00625">
    <property type="entry name" value="JDOMAIN"/>
</dbReference>
<dbReference type="EMBL" id="NBII01000003">
    <property type="protein sequence ID" value="PAV20837.1"/>
    <property type="molecule type" value="Genomic_DNA"/>
</dbReference>
<keyword evidence="2 7" id="KW-0732">Signal</keyword>
<feature type="signal peptide" evidence="7">
    <location>
        <begin position="1"/>
        <end position="19"/>
    </location>
</feature>
<comment type="caution">
    <text evidence="9">The sequence shown here is derived from an EMBL/GenBank/DDBJ whole genome shotgun (WGS) entry which is preliminary data.</text>
</comment>
<keyword evidence="4" id="KW-0472">Membrane</keyword>
<keyword evidence="10" id="KW-1185">Reference proteome</keyword>
<dbReference type="PANTHER" id="PTHR44653:SF2">
    <property type="entry name" value="DNAJ HOMOLOG SUBFAMILY C MEMBER 1"/>
    <property type="match status" value="1"/>
</dbReference>
<feature type="compositionally biased region" description="Basic and acidic residues" evidence="6">
    <location>
        <begin position="338"/>
        <end position="356"/>
    </location>
</feature>
<dbReference type="Gene3D" id="1.10.287.110">
    <property type="entry name" value="DnaJ domain"/>
    <property type="match status" value="1"/>
</dbReference>
<keyword evidence="3" id="KW-1133">Transmembrane helix</keyword>
<dbReference type="OrthoDB" id="413400at2759"/>
<dbReference type="Proteomes" id="UP000217199">
    <property type="component" value="Unassembled WGS sequence"/>
</dbReference>
<dbReference type="InParanoid" id="A0A286UMK1"/>
<dbReference type="CDD" id="cd06257">
    <property type="entry name" value="DnaJ"/>
    <property type="match status" value="1"/>
</dbReference>
<dbReference type="STRING" id="2282107.A0A286UMK1"/>
<feature type="compositionally biased region" description="Polar residues" evidence="6">
    <location>
        <begin position="302"/>
        <end position="318"/>
    </location>
</feature>
<sequence>MKILLWIGFLGLLVHSVLAWTKEDHEIFDLVSALEASEGKGTTFYSWLDVSPSASSKEIARAYRKKSIVLHPDKNPGVKGAHERFARLGTISQILRNKEGRERYDFFYKNGVPRWRGTGYYYSRYRPGLGSVTVFLILVSSGMHYIIQRVNYKNDLARIDRFVREARLAAWGPRMVPLEGRRKVRVSLGGRAYMDEEGNVVSGKQVEMIVEGDDVFILEPDGSLLPLHEGAASPPSVKRTWFVSLILSFLGRKQEDTQDQAETQTSSEAEESQASAGNRKQRRKARKAAAAASEGATETSGTDDISSGAVTPVQTSTGRAGGPTMMAGGRRRKGVPRKVPERKPKDKDNEGKSEAL</sequence>
<dbReference type="InterPro" id="IPR001623">
    <property type="entry name" value="DnaJ_domain"/>
</dbReference>
<feature type="chain" id="PRO_5013608390" description="J domain-containing protein" evidence="7">
    <location>
        <begin position="20"/>
        <end position="356"/>
    </location>
</feature>
<dbReference type="PROSITE" id="PS50076">
    <property type="entry name" value="DNAJ_2"/>
    <property type="match status" value="1"/>
</dbReference>
<comment type="subcellular location">
    <subcellularLocation>
        <location evidence="5">Endomembrane system</location>
        <topology evidence="5">Single-pass membrane protein</topology>
    </subcellularLocation>
</comment>
<dbReference type="AlphaFoldDB" id="A0A286UMK1"/>
<evidence type="ECO:0000259" key="8">
    <source>
        <dbReference type="PROSITE" id="PS50076"/>
    </source>
</evidence>
<protein>
    <recommendedName>
        <fullName evidence="8">J domain-containing protein</fullName>
    </recommendedName>
</protein>
<dbReference type="GO" id="GO:0012505">
    <property type="term" value="C:endomembrane system"/>
    <property type="evidence" value="ECO:0007669"/>
    <property type="project" value="UniProtKB-SubCell"/>
</dbReference>
<feature type="domain" description="J" evidence="8">
    <location>
        <begin position="43"/>
        <end position="108"/>
    </location>
</feature>
<evidence type="ECO:0000256" key="1">
    <source>
        <dbReference type="ARBA" id="ARBA00022692"/>
    </source>
</evidence>
<feature type="compositionally biased region" description="Low complexity" evidence="6">
    <location>
        <begin position="288"/>
        <end position="300"/>
    </location>
</feature>
<dbReference type="InterPro" id="IPR036869">
    <property type="entry name" value="J_dom_sf"/>
</dbReference>
<dbReference type="FunCoup" id="A0A286UMK1">
    <property type="interactions" value="75"/>
</dbReference>
<organism evidence="9 10">
    <name type="scientific">Pyrrhoderma noxium</name>
    <dbReference type="NCBI Taxonomy" id="2282107"/>
    <lineage>
        <taxon>Eukaryota</taxon>
        <taxon>Fungi</taxon>
        <taxon>Dikarya</taxon>
        <taxon>Basidiomycota</taxon>
        <taxon>Agaricomycotina</taxon>
        <taxon>Agaricomycetes</taxon>
        <taxon>Hymenochaetales</taxon>
        <taxon>Hymenochaetaceae</taxon>
        <taxon>Pyrrhoderma</taxon>
    </lineage>
</organism>
<feature type="compositionally biased region" description="Low complexity" evidence="6">
    <location>
        <begin position="260"/>
        <end position="276"/>
    </location>
</feature>